<dbReference type="GO" id="GO:0012505">
    <property type="term" value="C:endomembrane system"/>
    <property type="evidence" value="ECO:0007669"/>
    <property type="project" value="UniProtKB-SubCell"/>
</dbReference>
<dbReference type="eggNOG" id="COG1008">
    <property type="taxonomic scope" value="Bacteria"/>
</dbReference>
<feature type="transmembrane region" description="Helical" evidence="8">
    <location>
        <begin position="251"/>
        <end position="273"/>
    </location>
</feature>
<evidence type="ECO:0000256" key="8">
    <source>
        <dbReference type="SAM" id="Phobius"/>
    </source>
</evidence>
<evidence type="ECO:0000256" key="5">
    <source>
        <dbReference type="ARBA" id="ARBA00023136"/>
    </source>
</evidence>
<feature type="transmembrane region" description="Helical" evidence="8">
    <location>
        <begin position="210"/>
        <end position="230"/>
    </location>
</feature>
<feature type="transmembrane region" description="Helical" evidence="8">
    <location>
        <begin position="344"/>
        <end position="366"/>
    </location>
</feature>
<keyword evidence="3 6" id="KW-0812">Transmembrane</keyword>
<feature type="transmembrane region" description="Helical" evidence="8">
    <location>
        <begin position="168"/>
        <end position="190"/>
    </location>
</feature>
<dbReference type="KEGG" id="gob:Gobs_1702"/>
<comment type="similarity">
    <text evidence="2">Belongs to the complex I subunit 4 family.</text>
</comment>
<evidence type="ECO:0000256" key="2">
    <source>
        <dbReference type="ARBA" id="ARBA00009025"/>
    </source>
</evidence>
<dbReference type="GO" id="GO:0003954">
    <property type="term" value="F:NADH dehydrogenase activity"/>
    <property type="evidence" value="ECO:0007669"/>
    <property type="project" value="TreeGrafter"/>
</dbReference>
<comment type="subcellular location">
    <subcellularLocation>
        <location evidence="1">Endomembrane system</location>
        <topology evidence="1">Multi-pass membrane protein</topology>
    </subcellularLocation>
    <subcellularLocation>
        <location evidence="6">Membrane</location>
        <topology evidence="6">Multi-pass membrane protein</topology>
    </subcellularLocation>
</comment>
<dbReference type="GO" id="GO:0016020">
    <property type="term" value="C:membrane"/>
    <property type="evidence" value="ECO:0007669"/>
    <property type="project" value="UniProtKB-SubCell"/>
</dbReference>
<dbReference type="InterPro" id="IPR001750">
    <property type="entry name" value="ND/Mrp_TM"/>
</dbReference>
<feature type="transmembrane region" description="Helical" evidence="8">
    <location>
        <begin position="139"/>
        <end position="156"/>
    </location>
</feature>
<name>D2SDG3_GEOOG</name>
<evidence type="ECO:0000313" key="10">
    <source>
        <dbReference type="EMBL" id="ADB74416.1"/>
    </source>
</evidence>
<dbReference type="NCBIfam" id="TIGR01972">
    <property type="entry name" value="NDH_I_M"/>
    <property type="match status" value="1"/>
</dbReference>
<keyword evidence="5 8" id="KW-0472">Membrane</keyword>
<evidence type="ECO:0000256" key="7">
    <source>
        <dbReference type="SAM" id="MobiDB-lite"/>
    </source>
</evidence>
<evidence type="ECO:0000256" key="1">
    <source>
        <dbReference type="ARBA" id="ARBA00004127"/>
    </source>
</evidence>
<feature type="transmembrane region" description="Helical" evidence="8">
    <location>
        <begin position="312"/>
        <end position="332"/>
    </location>
</feature>
<dbReference type="STRING" id="526225.Gobs_1702"/>
<protein>
    <submittedName>
        <fullName evidence="10">Proton-translocating NADH-quinone oxidoreductase, chain M</fullName>
    </submittedName>
</protein>
<feature type="transmembrane region" description="Helical" evidence="8">
    <location>
        <begin position="279"/>
        <end position="300"/>
    </location>
</feature>
<dbReference type="GO" id="GO:0048039">
    <property type="term" value="F:ubiquinone binding"/>
    <property type="evidence" value="ECO:0007669"/>
    <property type="project" value="TreeGrafter"/>
</dbReference>
<proteinExistence type="inferred from homology"/>
<dbReference type="PANTHER" id="PTHR43507:SF1">
    <property type="entry name" value="NADH-UBIQUINONE OXIDOREDUCTASE CHAIN 4"/>
    <property type="match status" value="1"/>
</dbReference>
<evidence type="ECO:0000259" key="9">
    <source>
        <dbReference type="Pfam" id="PF00361"/>
    </source>
</evidence>
<feature type="transmembrane region" description="Helical" evidence="8">
    <location>
        <begin position="86"/>
        <end position="104"/>
    </location>
</feature>
<gene>
    <name evidence="10" type="ordered locus">Gobs_1702</name>
</gene>
<evidence type="ECO:0000256" key="4">
    <source>
        <dbReference type="ARBA" id="ARBA00022989"/>
    </source>
</evidence>
<feature type="transmembrane region" description="Helical" evidence="8">
    <location>
        <begin position="420"/>
        <end position="443"/>
    </location>
</feature>
<evidence type="ECO:0000313" key="11">
    <source>
        <dbReference type="Proteomes" id="UP000001382"/>
    </source>
</evidence>
<dbReference type="Pfam" id="PF00361">
    <property type="entry name" value="Proton_antipo_M"/>
    <property type="match status" value="1"/>
</dbReference>
<dbReference type="PRINTS" id="PR01437">
    <property type="entry name" value="NUOXDRDTASE4"/>
</dbReference>
<feature type="transmembrane region" description="Helical" evidence="8">
    <location>
        <begin position="386"/>
        <end position="408"/>
    </location>
</feature>
<organism evidence="10 11">
    <name type="scientific">Geodermatophilus obscurus (strain ATCC 25078 / DSM 43160 / JCM 3152 / CCUG 61914 / KCC A-0152 / KCTC 9177 / NBRC 13315 / NRRL B-3577 / G-20)</name>
    <dbReference type="NCBI Taxonomy" id="526225"/>
    <lineage>
        <taxon>Bacteria</taxon>
        <taxon>Bacillati</taxon>
        <taxon>Actinomycetota</taxon>
        <taxon>Actinomycetes</taxon>
        <taxon>Geodermatophilales</taxon>
        <taxon>Geodermatophilaceae</taxon>
        <taxon>Geodermatophilus</taxon>
    </lineage>
</organism>
<dbReference type="AlphaFoldDB" id="D2SDG3"/>
<feature type="region of interest" description="Disordered" evidence="7">
    <location>
        <begin position="457"/>
        <end position="501"/>
    </location>
</feature>
<dbReference type="GO" id="GO:0015990">
    <property type="term" value="P:electron transport coupled proton transport"/>
    <property type="evidence" value="ECO:0007669"/>
    <property type="project" value="TreeGrafter"/>
</dbReference>
<dbReference type="EMBL" id="CP001867">
    <property type="protein sequence ID" value="ADB74416.1"/>
    <property type="molecule type" value="Genomic_DNA"/>
</dbReference>
<reference evidence="10 11" key="1">
    <citation type="journal article" date="2010" name="Stand. Genomic Sci.">
        <title>Complete genome sequence of Geodermatophilus obscurus type strain (G-20).</title>
        <authorList>
            <person name="Ivanova N."/>
            <person name="Sikorski J."/>
            <person name="Jando M."/>
            <person name="Munk C."/>
            <person name="Lapidus A."/>
            <person name="Glavina Del Rio T."/>
            <person name="Copeland A."/>
            <person name="Tice H."/>
            <person name="Cheng J.-F."/>
            <person name="Lucas S."/>
            <person name="Chen F."/>
            <person name="Nolan M."/>
            <person name="Bruce D."/>
            <person name="Goodwin L."/>
            <person name="Pitluck S."/>
            <person name="Mavromatis K."/>
            <person name="Mikhailova N."/>
            <person name="Pati A."/>
            <person name="Chen A."/>
            <person name="Palaniappan K."/>
            <person name="Land M."/>
            <person name="Hauser L."/>
            <person name="Chang Y.-J."/>
            <person name="Jeffries C.D."/>
            <person name="Meincke L."/>
            <person name="Brettin T."/>
            <person name="Detter J.C."/>
            <person name="Detter J.C."/>
            <person name="Rohde M."/>
            <person name="Goeker M."/>
            <person name="Bristow J."/>
            <person name="Eisen J.A."/>
            <person name="Markowitz V."/>
            <person name="Hugenholtz P."/>
            <person name="Kyrpides N.C."/>
            <person name="Klenk H.-P."/>
        </authorList>
    </citation>
    <scope>NUCLEOTIDE SEQUENCE [LARGE SCALE GENOMIC DNA]</scope>
    <source>
        <strain evidence="11">ATCC 25078 / DSM 43160 / JCM 3152 / KCC A-0152 / KCTC 9177 / NBRC 13315 / NRRL B-3577 / G-20</strain>
    </source>
</reference>
<evidence type="ECO:0000256" key="6">
    <source>
        <dbReference type="RuleBase" id="RU000320"/>
    </source>
</evidence>
<dbReference type="GO" id="GO:0042773">
    <property type="term" value="P:ATP synthesis coupled electron transport"/>
    <property type="evidence" value="ECO:0007669"/>
    <property type="project" value="InterPro"/>
</dbReference>
<feature type="compositionally biased region" description="Basic and acidic residues" evidence="7">
    <location>
        <begin position="489"/>
        <end position="501"/>
    </location>
</feature>
<evidence type="ECO:0000256" key="3">
    <source>
        <dbReference type="ARBA" id="ARBA00022692"/>
    </source>
</evidence>
<dbReference type="InterPro" id="IPR003918">
    <property type="entry name" value="NADH_UbQ_OxRdtase"/>
</dbReference>
<dbReference type="HOGENOM" id="CLU_007100_4_4_11"/>
<keyword evidence="11" id="KW-1185">Reference proteome</keyword>
<accession>D2SDG3</accession>
<reference evidence="11" key="2">
    <citation type="submission" date="2010-01" db="EMBL/GenBank/DDBJ databases">
        <title>The complete genome of Geodermatophilus obscurus DSM 43160.</title>
        <authorList>
            <consortium name="US DOE Joint Genome Institute (JGI-PGF)"/>
            <person name="Lucas S."/>
            <person name="Copeland A."/>
            <person name="Lapidus A."/>
            <person name="Glavina del Rio T."/>
            <person name="Dalin E."/>
            <person name="Tice H."/>
            <person name="Bruce D."/>
            <person name="Goodwin L."/>
            <person name="Pitluck S."/>
            <person name="Kyrpides N."/>
            <person name="Mavromatis K."/>
            <person name="Ivanova N."/>
            <person name="Munk A.C."/>
            <person name="Brettin T."/>
            <person name="Detter J.C."/>
            <person name="Han C."/>
            <person name="Larimer F."/>
            <person name="Land M."/>
            <person name="Hauser L."/>
            <person name="Markowitz V."/>
            <person name="Cheng J.-F."/>
            <person name="Hugenholtz P."/>
            <person name="Woyke T."/>
            <person name="Wu D."/>
            <person name="Jando M."/>
            <person name="Schneider S."/>
            <person name="Klenk H.-P."/>
            <person name="Eisen J.A."/>
        </authorList>
    </citation>
    <scope>NUCLEOTIDE SEQUENCE [LARGE SCALE GENOMIC DNA]</scope>
    <source>
        <strain evidence="11">ATCC 25078 / DSM 43160 / JCM 3152 / KCC A-0152 / KCTC 9177 / NBRC 13315 / NRRL B-3577 / G-20</strain>
    </source>
</reference>
<dbReference type="GO" id="GO:0008137">
    <property type="term" value="F:NADH dehydrogenase (ubiquinone) activity"/>
    <property type="evidence" value="ECO:0007669"/>
    <property type="project" value="InterPro"/>
</dbReference>
<feature type="domain" description="NADH:quinone oxidoreductase/Mrp antiporter transmembrane" evidence="9">
    <location>
        <begin position="132"/>
        <end position="433"/>
    </location>
</feature>
<sequence>MFLTVVILLPLAVAGLLLVLPRLSGRAVSGIWMAAASVDLALIGWMWWRYEPGEGASGVVDGIAYEVDVRWIPTVDAGYHVGVDGLSLPLLALTGVLFLACAVWSPREEDRPRSFAALFLFLQTACLGTFAALDLILFFVFFDLTIVGMYFIIAGWGHGNARRSALKFFLYTFVGSLALLVGFIGLFLGGEERTFDMVALAQDPPLADSPVAGGLVLLAIGLGLAVKTPLFPFHTWLPDAHTDAPAPGSAILAGVLLKLGTYGFVRIAMPILPEAWQRWAMVIVVLGVVSVLWGAFVALAQTDVKRMIAYTSVNHMGYVLLGLGAAGLVASADQGARTVATVGAVYQMVSHGLLTGALFLLSGVLWSRGRTYDSGRWSGLARPAPVFAASLAVAAFGSLGLPGLSGFIAEFQVFAGALPAAPVATVLAVVGILVTAGLFLVALQRLLTGPLRVPADHGPSGAATHAGPEPGTVRHPGIGGPDAGTATLERPETETGGRFRDMSVRERTAVVPLLALSVLLGLVPRPLLDVVEPAAAAVAQLVAR</sequence>
<dbReference type="PANTHER" id="PTHR43507">
    <property type="entry name" value="NADH-UBIQUINONE OXIDOREDUCTASE CHAIN 4"/>
    <property type="match status" value="1"/>
</dbReference>
<dbReference type="InterPro" id="IPR010227">
    <property type="entry name" value="NADH_Q_OxRdtase_chainM/4"/>
</dbReference>
<keyword evidence="4 8" id="KW-1133">Transmembrane helix</keyword>
<feature type="transmembrane region" description="Helical" evidence="8">
    <location>
        <begin position="116"/>
        <end position="133"/>
    </location>
</feature>
<dbReference type="Proteomes" id="UP000001382">
    <property type="component" value="Chromosome"/>
</dbReference>